<accession>A0A1M6PDB0</accession>
<dbReference type="RefSeq" id="WP_072966511.1">
    <property type="nucleotide sequence ID" value="NZ_FRAJ01000008.1"/>
</dbReference>
<dbReference type="GO" id="GO:0003824">
    <property type="term" value="F:catalytic activity"/>
    <property type="evidence" value="ECO:0007669"/>
    <property type="project" value="InterPro"/>
</dbReference>
<reference evidence="3 4" key="1">
    <citation type="submission" date="2016-11" db="EMBL/GenBank/DDBJ databases">
        <authorList>
            <person name="Jaros S."/>
            <person name="Januszkiewicz K."/>
            <person name="Wedrychowicz H."/>
        </authorList>
    </citation>
    <scope>NUCLEOTIDE SEQUENCE [LARGE SCALE GENOMIC DNA]</scope>
    <source>
        <strain evidence="3 4">DSM 14501</strain>
    </source>
</reference>
<keyword evidence="4" id="KW-1185">Reference proteome</keyword>
<dbReference type="SUPFAM" id="SSF48239">
    <property type="entry name" value="Terpenoid cyclases/Protein prenyltransferases"/>
    <property type="match status" value="1"/>
</dbReference>
<dbReference type="PANTHER" id="PTHR43308">
    <property type="entry name" value="OUTER MEMBRANE PROTEIN ALPHA-RELATED"/>
    <property type="match status" value="1"/>
</dbReference>
<dbReference type="CDD" id="cd00688">
    <property type="entry name" value="ISOPREN_C2_like"/>
    <property type="match status" value="1"/>
</dbReference>
<dbReference type="Pfam" id="PF00395">
    <property type="entry name" value="SLH"/>
    <property type="match status" value="3"/>
</dbReference>
<keyword evidence="1" id="KW-0677">Repeat</keyword>
<dbReference type="AlphaFoldDB" id="A0A1M6PDB0"/>
<dbReference type="InterPro" id="IPR051465">
    <property type="entry name" value="Cell_Envelope_Struct_Comp"/>
</dbReference>
<organism evidence="3 4">
    <name type="scientific">Caminicella sporogenes DSM 14501</name>
    <dbReference type="NCBI Taxonomy" id="1121266"/>
    <lineage>
        <taxon>Bacteria</taxon>
        <taxon>Bacillati</taxon>
        <taxon>Bacillota</taxon>
        <taxon>Clostridia</taxon>
        <taxon>Peptostreptococcales</taxon>
        <taxon>Caminicellaceae</taxon>
        <taxon>Caminicella</taxon>
    </lineage>
</organism>
<dbReference type="PROSITE" id="PS51272">
    <property type="entry name" value="SLH"/>
    <property type="match status" value="2"/>
</dbReference>
<sequence>MSKRKSIISVILCLSIFFTIFSISFADIEYIKVSRDRSIDKAIEYLHKVQNDDGGFPSKKGKKSSVAVTCWTIMALSAAGEKITDSSWRSKGKSPIDYIKESKINLEETIDYARMLLTLSSVNEDYTYNGENLLNKIISFQQEDGEFCQIKKGEKGMINAHMWSILAIASTGHNVPNSEKAKKWLVSRQNEDGGFGWAEGIQSDLDDTAIAIQTLIILGENPKTSYVVKKALEYMKNQMQKDGGFSAGEWMGKDSNSASDSWGIQALIAAGEDLFAKKWLQNGENPITHLIKLQSKEGFFYWKKRVNSSPVQMTAYAIIALCQKPFPVNLDYKSYKLKDRVFSDLKNDYWAYDEIMKLVRENVLSGYPDNTFKPENLVTRAEFTKYVVAGLGLKDMMYSDNLKFDDISKNHWAYDFICIGVNKGFIKGRSESKFDPNGKITGAEIATMLVRCLPKEKIINLKRGPYWYSGYVEIAKKRNILYPNFNPEKAATRAQCAYSVMKLQNILQD</sequence>
<dbReference type="Pfam" id="PF00432">
    <property type="entry name" value="Prenyltrans"/>
    <property type="match status" value="2"/>
</dbReference>
<evidence type="ECO:0000313" key="3">
    <source>
        <dbReference type="EMBL" id="SHK05933.1"/>
    </source>
</evidence>
<name>A0A1M6PDB0_9FIRM</name>
<dbReference type="PANTHER" id="PTHR43308:SF5">
    <property type="entry name" value="S-LAYER PROTEIN _ PEPTIDOGLYCAN ENDO-BETA-N-ACETYLGLUCOSAMINIDASE"/>
    <property type="match status" value="1"/>
</dbReference>
<feature type="domain" description="SLH" evidence="2">
    <location>
        <begin position="338"/>
        <end position="401"/>
    </location>
</feature>
<feature type="domain" description="SLH" evidence="2">
    <location>
        <begin position="402"/>
        <end position="463"/>
    </location>
</feature>
<dbReference type="STRING" id="1121266.SAMN02745883_01156"/>
<evidence type="ECO:0000313" key="4">
    <source>
        <dbReference type="Proteomes" id="UP000184082"/>
    </source>
</evidence>
<dbReference type="EMBL" id="FRAJ01000008">
    <property type="protein sequence ID" value="SHK05933.1"/>
    <property type="molecule type" value="Genomic_DNA"/>
</dbReference>
<dbReference type="InterPro" id="IPR001330">
    <property type="entry name" value="Prenyltrans"/>
</dbReference>
<proteinExistence type="predicted"/>
<evidence type="ECO:0000256" key="1">
    <source>
        <dbReference type="ARBA" id="ARBA00022737"/>
    </source>
</evidence>
<dbReference type="Proteomes" id="UP000184082">
    <property type="component" value="Unassembled WGS sequence"/>
</dbReference>
<gene>
    <name evidence="3" type="ORF">SAMN02745883_01156</name>
</gene>
<dbReference type="InterPro" id="IPR008930">
    <property type="entry name" value="Terpenoid_cyclase/PrenylTrfase"/>
</dbReference>
<dbReference type="Gene3D" id="1.50.10.20">
    <property type="match status" value="2"/>
</dbReference>
<dbReference type="InterPro" id="IPR001119">
    <property type="entry name" value="SLH_dom"/>
</dbReference>
<evidence type="ECO:0000259" key="2">
    <source>
        <dbReference type="PROSITE" id="PS51272"/>
    </source>
</evidence>
<protein>
    <recommendedName>
        <fullName evidence="2">SLH domain-containing protein</fullName>
    </recommendedName>
</protein>